<feature type="region of interest" description="Disordered" evidence="1">
    <location>
        <begin position="1"/>
        <end position="86"/>
    </location>
</feature>
<gene>
    <name evidence="2" type="ORF">GUJ93_ZPchr0013g34347</name>
</gene>
<feature type="compositionally biased region" description="Polar residues" evidence="1">
    <location>
        <begin position="1"/>
        <end position="15"/>
    </location>
</feature>
<dbReference type="AlphaFoldDB" id="A0A8J5WXI9"/>
<evidence type="ECO:0000313" key="3">
    <source>
        <dbReference type="Proteomes" id="UP000729402"/>
    </source>
</evidence>
<feature type="compositionally biased region" description="Basic residues" evidence="1">
    <location>
        <begin position="40"/>
        <end position="53"/>
    </location>
</feature>
<reference evidence="2" key="1">
    <citation type="journal article" date="2021" name="bioRxiv">
        <title>Whole Genome Assembly and Annotation of Northern Wild Rice, Zizania palustris L., Supports a Whole Genome Duplication in the Zizania Genus.</title>
        <authorList>
            <person name="Haas M."/>
            <person name="Kono T."/>
            <person name="Macchietto M."/>
            <person name="Millas R."/>
            <person name="McGilp L."/>
            <person name="Shao M."/>
            <person name="Duquette J."/>
            <person name="Hirsch C.N."/>
            <person name="Kimball J."/>
        </authorList>
    </citation>
    <scope>NUCLEOTIDE SEQUENCE</scope>
    <source>
        <tissue evidence="2">Fresh leaf tissue</tissue>
    </source>
</reference>
<proteinExistence type="predicted"/>
<reference evidence="2" key="2">
    <citation type="submission" date="2021-02" db="EMBL/GenBank/DDBJ databases">
        <authorList>
            <person name="Kimball J.A."/>
            <person name="Haas M.W."/>
            <person name="Macchietto M."/>
            <person name="Kono T."/>
            <person name="Duquette J."/>
            <person name="Shao M."/>
        </authorList>
    </citation>
    <scope>NUCLEOTIDE SEQUENCE</scope>
    <source>
        <tissue evidence="2">Fresh leaf tissue</tissue>
    </source>
</reference>
<name>A0A8J5WXI9_ZIZPA</name>
<accession>A0A8J5WXI9</accession>
<comment type="caution">
    <text evidence="2">The sequence shown here is derived from an EMBL/GenBank/DDBJ whole genome shotgun (WGS) entry which is preliminary data.</text>
</comment>
<keyword evidence="3" id="KW-1185">Reference proteome</keyword>
<organism evidence="2 3">
    <name type="scientific">Zizania palustris</name>
    <name type="common">Northern wild rice</name>
    <dbReference type="NCBI Taxonomy" id="103762"/>
    <lineage>
        <taxon>Eukaryota</taxon>
        <taxon>Viridiplantae</taxon>
        <taxon>Streptophyta</taxon>
        <taxon>Embryophyta</taxon>
        <taxon>Tracheophyta</taxon>
        <taxon>Spermatophyta</taxon>
        <taxon>Magnoliopsida</taxon>
        <taxon>Liliopsida</taxon>
        <taxon>Poales</taxon>
        <taxon>Poaceae</taxon>
        <taxon>BOP clade</taxon>
        <taxon>Oryzoideae</taxon>
        <taxon>Oryzeae</taxon>
        <taxon>Zizaniinae</taxon>
        <taxon>Zizania</taxon>
    </lineage>
</organism>
<dbReference type="EMBL" id="JAAALK010000079">
    <property type="protein sequence ID" value="KAG8098900.1"/>
    <property type="molecule type" value="Genomic_DNA"/>
</dbReference>
<feature type="compositionally biased region" description="Basic and acidic residues" evidence="1">
    <location>
        <begin position="77"/>
        <end position="86"/>
    </location>
</feature>
<evidence type="ECO:0000313" key="2">
    <source>
        <dbReference type="EMBL" id="KAG8098900.1"/>
    </source>
</evidence>
<evidence type="ECO:0000256" key="1">
    <source>
        <dbReference type="SAM" id="MobiDB-lite"/>
    </source>
</evidence>
<protein>
    <submittedName>
        <fullName evidence="2">Uncharacterized protein</fullName>
    </submittedName>
</protein>
<sequence>MEENYNNGDKLTRTPNGGREKPPLQRARTHATRPQEEKQRNKKAQPARGRARRLATGERGEEPTTGTAAALEAEDDARDHGGGLAL</sequence>
<dbReference type="Proteomes" id="UP000729402">
    <property type="component" value="Unassembled WGS sequence"/>
</dbReference>